<accession>A0A1B1AJK4</accession>
<dbReference type="InterPro" id="IPR035923">
    <property type="entry name" value="TT1751-like_sf"/>
</dbReference>
<dbReference type="SUPFAM" id="SSF103247">
    <property type="entry name" value="TT1751-like"/>
    <property type="match status" value="1"/>
</dbReference>
<dbReference type="KEGG" id="cbot:ATE48_12875"/>
<name>A0A1B1AJK4_9PROT</name>
<evidence type="ECO:0000259" key="1">
    <source>
        <dbReference type="Pfam" id="PF03625"/>
    </source>
</evidence>
<dbReference type="RefSeq" id="WP_066772137.1">
    <property type="nucleotide sequence ID" value="NZ_CP013244.1"/>
</dbReference>
<proteinExistence type="predicted"/>
<dbReference type="PANTHER" id="PTHR38342">
    <property type="entry name" value="SLR5037 PROTEIN"/>
    <property type="match status" value="1"/>
</dbReference>
<dbReference type="PANTHER" id="PTHR38342:SF1">
    <property type="entry name" value="SLR5037 PROTEIN"/>
    <property type="match status" value="1"/>
</dbReference>
<feature type="domain" description="DUF302" evidence="1">
    <location>
        <begin position="35"/>
        <end position="98"/>
    </location>
</feature>
<dbReference type="InterPro" id="IPR016796">
    <property type="entry name" value="UCP021774"/>
</dbReference>
<dbReference type="InParanoid" id="A0A1B1AJK4"/>
<protein>
    <recommendedName>
        <fullName evidence="1">DUF302 domain-containing protein</fullName>
    </recommendedName>
</protein>
<reference evidence="2 3" key="1">
    <citation type="submission" date="2015-11" db="EMBL/GenBank/DDBJ databases">
        <title>Whole-Genome Sequence of Candidatus Oderbacter manganicum from the National Park Lower Oder Valley, Germany.</title>
        <authorList>
            <person name="Braun B."/>
            <person name="Liere K."/>
            <person name="Szewzyk U."/>
        </authorList>
    </citation>
    <scope>NUCLEOTIDE SEQUENCE [LARGE SCALE GENOMIC DNA]</scope>
    <source>
        <strain evidence="2 3">OTSz_A_272</strain>
    </source>
</reference>
<keyword evidence="3" id="KW-1185">Reference proteome</keyword>
<gene>
    <name evidence="2" type="ORF">ATE48_12875</name>
</gene>
<dbReference type="AlphaFoldDB" id="A0A1B1AJK4"/>
<organism evidence="2 3">
    <name type="scientific">Candidatus Viadribacter manganicus</name>
    <dbReference type="NCBI Taxonomy" id="1759059"/>
    <lineage>
        <taxon>Bacteria</taxon>
        <taxon>Pseudomonadati</taxon>
        <taxon>Pseudomonadota</taxon>
        <taxon>Alphaproteobacteria</taxon>
        <taxon>Hyphomonadales</taxon>
        <taxon>Hyphomonadaceae</taxon>
        <taxon>Candidatus Viadribacter</taxon>
    </lineage>
</organism>
<dbReference type="OrthoDB" id="9791067at2"/>
<dbReference type="Pfam" id="PF03625">
    <property type="entry name" value="DUF302"/>
    <property type="match status" value="1"/>
</dbReference>
<dbReference type="Gene3D" id="3.30.310.70">
    <property type="entry name" value="TT1751-like domain"/>
    <property type="match status" value="1"/>
</dbReference>
<evidence type="ECO:0000313" key="2">
    <source>
        <dbReference type="EMBL" id="ANP46744.1"/>
    </source>
</evidence>
<sequence>MSYYFSKMLAATFEDAVARTKEVLAAHGFGVLSEIDVASTLKAKLGVDMSPYVILGACNPQYAHRALAIESKIGTMLPCNVIVREAGPGSIEVAAVDPVASMQAVENPALAAVAEPVRGLLERAIAGL</sequence>
<dbReference type="CDD" id="cd14797">
    <property type="entry name" value="DUF302"/>
    <property type="match status" value="1"/>
</dbReference>
<evidence type="ECO:0000313" key="3">
    <source>
        <dbReference type="Proteomes" id="UP000092498"/>
    </source>
</evidence>
<dbReference type="PIRSF" id="PIRSF021774">
    <property type="entry name" value="UCP021774"/>
    <property type="match status" value="1"/>
</dbReference>
<dbReference type="Proteomes" id="UP000092498">
    <property type="component" value="Chromosome"/>
</dbReference>
<dbReference type="InterPro" id="IPR005180">
    <property type="entry name" value="DUF302"/>
</dbReference>
<dbReference type="EMBL" id="CP013244">
    <property type="protein sequence ID" value="ANP46744.1"/>
    <property type="molecule type" value="Genomic_DNA"/>
</dbReference>